<comment type="similarity">
    <text evidence="1">Belongs to the UPF0213 family.</text>
</comment>
<evidence type="ECO:0000313" key="4">
    <source>
        <dbReference type="Proteomes" id="UP000483261"/>
    </source>
</evidence>
<dbReference type="AlphaFoldDB" id="A0A6M1R4Q3"/>
<dbReference type="PANTHER" id="PTHR34477">
    <property type="entry name" value="UPF0213 PROTEIN YHBQ"/>
    <property type="match status" value="1"/>
</dbReference>
<gene>
    <name evidence="3" type="ORF">G5C66_20120</name>
</gene>
<dbReference type="Pfam" id="PF01541">
    <property type="entry name" value="GIY-YIG"/>
    <property type="match status" value="1"/>
</dbReference>
<proteinExistence type="inferred from homology"/>
<dbReference type="PROSITE" id="PS50164">
    <property type="entry name" value="GIY_YIG"/>
    <property type="match status" value="1"/>
</dbReference>
<keyword evidence="4" id="KW-1185">Reference proteome</keyword>
<name>A0A6M1R4Q3_9ACTN</name>
<reference evidence="3 4" key="1">
    <citation type="submission" date="2020-02" db="EMBL/GenBank/DDBJ databases">
        <title>Whole-genome analyses of novel actinobacteria.</title>
        <authorList>
            <person name="Sahin N."/>
        </authorList>
    </citation>
    <scope>NUCLEOTIDE SEQUENCE [LARGE SCALE GENOMIC DNA]</scope>
    <source>
        <strain evidence="3 4">KC13</strain>
    </source>
</reference>
<dbReference type="PANTHER" id="PTHR34477:SF1">
    <property type="entry name" value="UPF0213 PROTEIN YHBQ"/>
    <property type="match status" value="1"/>
</dbReference>
<dbReference type="RefSeq" id="WP_165112709.1">
    <property type="nucleotide sequence ID" value="NZ_JAALAA010000019.1"/>
</dbReference>
<protein>
    <submittedName>
        <fullName evidence="3">GIY-YIG nuclease family protein</fullName>
    </submittedName>
</protein>
<feature type="domain" description="GIY-YIG" evidence="2">
    <location>
        <begin position="1"/>
        <end position="75"/>
    </location>
</feature>
<dbReference type="Proteomes" id="UP000483261">
    <property type="component" value="Unassembled WGS sequence"/>
</dbReference>
<dbReference type="InterPro" id="IPR035901">
    <property type="entry name" value="GIY-YIG_endonuc_sf"/>
</dbReference>
<accession>A0A6M1R4Q3</accession>
<dbReference type="Gene3D" id="3.40.1440.10">
    <property type="entry name" value="GIY-YIG endonuclease"/>
    <property type="match status" value="1"/>
</dbReference>
<dbReference type="SUPFAM" id="SSF82771">
    <property type="entry name" value="GIY-YIG endonuclease"/>
    <property type="match status" value="1"/>
</dbReference>
<dbReference type="InterPro" id="IPR050190">
    <property type="entry name" value="UPF0213_domain"/>
</dbReference>
<dbReference type="CDD" id="cd10456">
    <property type="entry name" value="GIY-YIG_UPF0213"/>
    <property type="match status" value="1"/>
</dbReference>
<evidence type="ECO:0000259" key="2">
    <source>
        <dbReference type="PROSITE" id="PS50164"/>
    </source>
</evidence>
<comment type="caution">
    <text evidence="3">The sequence shown here is derived from an EMBL/GenBank/DDBJ whole genome shotgun (WGS) entry which is preliminary data.</text>
</comment>
<organism evidence="3 4">
    <name type="scientific">Nocardioides turkmenicus</name>
    <dbReference type="NCBI Taxonomy" id="2711220"/>
    <lineage>
        <taxon>Bacteria</taxon>
        <taxon>Bacillati</taxon>
        <taxon>Actinomycetota</taxon>
        <taxon>Actinomycetes</taxon>
        <taxon>Propionibacteriales</taxon>
        <taxon>Nocardioidaceae</taxon>
        <taxon>Nocardioides</taxon>
    </lineage>
</organism>
<dbReference type="InterPro" id="IPR000305">
    <property type="entry name" value="GIY-YIG_endonuc"/>
</dbReference>
<evidence type="ECO:0000256" key="1">
    <source>
        <dbReference type="ARBA" id="ARBA00007435"/>
    </source>
</evidence>
<dbReference type="EMBL" id="JAALAA010000019">
    <property type="protein sequence ID" value="NGN95030.1"/>
    <property type="molecule type" value="Genomic_DNA"/>
</dbReference>
<sequence>MAYTYMLLCADRTLYVGSTTDLERRMTEHRVGLGSEYTRHRLPVELVWYEQYDDVTHAFDREKQIQNWSRAKRLALIRGQLGDLPRLANTSRTPHPLPPPE</sequence>
<evidence type="ECO:0000313" key="3">
    <source>
        <dbReference type="EMBL" id="NGN95030.1"/>
    </source>
</evidence>